<evidence type="ECO:0000256" key="1">
    <source>
        <dbReference type="SAM" id="MobiDB-lite"/>
    </source>
</evidence>
<comment type="caution">
    <text evidence="2">The sequence shown here is derived from an EMBL/GenBank/DDBJ whole genome shotgun (WGS) entry which is preliminary data.</text>
</comment>
<dbReference type="EMBL" id="JAOL01000070">
    <property type="protein sequence ID" value="EUA92992.1"/>
    <property type="molecule type" value="Genomic_DNA"/>
</dbReference>
<proteinExistence type="predicted"/>
<sequence length="106" mass="11892">MRQKELLREAIAGIHPQVDLWLEELDRTPAFYFDSITQLQLDTWSRGRVTGRVTLVGDAGYCPGPPSAAAPACRCSAPAYWPGNRPKRAATTRERSPPTSERWPIR</sequence>
<dbReference type="InterPro" id="IPR036188">
    <property type="entry name" value="FAD/NAD-bd_sf"/>
</dbReference>
<dbReference type="PANTHER" id="PTHR46865:SF2">
    <property type="entry name" value="MONOOXYGENASE"/>
    <property type="match status" value="1"/>
</dbReference>
<feature type="region of interest" description="Disordered" evidence="1">
    <location>
        <begin position="82"/>
        <end position="106"/>
    </location>
</feature>
<dbReference type="Proteomes" id="UP000020681">
    <property type="component" value="Unassembled WGS sequence"/>
</dbReference>
<organism evidence="2 3">
    <name type="scientific">Mycobacterium ulcerans str. Harvey</name>
    <dbReference type="NCBI Taxonomy" id="1299332"/>
    <lineage>
        <taxon>Bacteria</taxon>
        <taxon>Bacillati</taxon>
        <taxon>Actinomycetota</taxon>
        <taxon>Actinomycetes</taxon>
        <taxon>Mycobacteriales</taxon>
        <taxon>Mycobacteriaceae</taxon>
        <taxon>Mycobacterium</taxon>
        <taxon>Mycobacterium ulcerans group</taxon>
    </lineage>
</organism>
<dbReference type="InterPro" id="IPR051704">
    <property type="entry name" value="FAD_aromatic-hydroxylase"/>
</dbReference>
<keyword evidence="3" id="KW-1185">Reference proteome</keyword>
<dbReference type="Gene3D" id="3.30.9.10">
    <property type="entry name" value="D-Amino Acid Oxidase, subunit A, domain 2"/>
    <property type="match status" value="1"/>
</dbReference>
<gene>
    <name evidence="2" type="ORF">I551_0535</name>
</gene>
<evidence type="ECO:0000313" key="2">
    <source>
        <dbReference type="EMBL" id="EUA92992.1"/>
    </source>
</evidence>
<reference evidence="2 3" key="1">
    <citation type="submission" date="2014-01" db="EMBL/GenBank/DDBJ databases">
        <authorList>
            <person name="Dobos K."/>
            <person name="Lenaerts A."/>
            <person name="Ordway D."/>
            <person name="DeGroote M.A."/>
            <person name="Parker T."/>
            <person name="Sizemore C."/>
            <person name="Tallon L.J."/>
            <person name="Sadzewicz L.K."/>
            <person name="Sengamalay N."/>
            <person name="Fraser C.M."/>
            <person name="Hine E."/>
            <person name="Shefchek K.A."/>
            <person name="Das S.P."/>
            <person name="Tettelin H."/>
        </authorList>
    </citation>
    <scope>NUCLEOTIDE SEQUENCE [LARGE SCALE GENOMIC DNA]</scope>
    <source>
        <strain evidence="2 3">Harvey</strain>
    </source>
</reference>
<dbReference type="PANTHER" id="PTHR46865">
    <property type="entry name" value="OXIDOREDUCTASE-RELATED"/>
    <property type="match status" value="1"/>
</dbReference>
<protein>
    <submittedName>
        <fullName evidence="2">Uncharacterized protein</fullName>
    </submittedName>
</protein>
<name>A0ABP3APC6_MYCUL</name>
<evidence type="ECO:0000313" key="3">
    <source>
        <dbReference type="Proteomes" id="UP000020681"/>
    </source>
</evidence>
<accession>A0ABP3APC6</accession>
<dbReference type="Gene3D" id="3.50.50.60">
    <property type="entry name" value="FAD/NAD(P)-binding domain"/>
    <property type="match status" value="1"/>
</dbReference>